<organism evidence="1 2">
    <name type="scientific">Brevundimonas abyssalis TAR-001</name>
    <dbReference type="NCBI Taxonomy" id="1391729"/>
    <lineage>
        <taxon>Bacteria</taxon>
        <taxon>Pseudomonadati</taxon>
        <taxon>Pseudomonadota</taxon>
        <taxon>Alphaproteobacteria</taxon>
        <taxon>Caulobacterales</taxon>
        <taxon>Caulobacteraceae</taxon>
        <taxon>Brevundimonas</taxon>
    </lineage>
</organism>
<protein>
    <recommendedName>
        <fullName evidence="3">Methyltransferase type 12</fullName>
    </recommendedName>
</protein>
<keyword evidence="2" id="KW-1185">Reference proteome</keyword>
<dbReference type="EMBL" id="BATC01000006">
    <property type="protein sequence ID" value="GAD58338.1"/>
    <property type="molecule type" value="Genomic_DNA"/>
</dbReference>
<dbReference type="Proteomes" id="UP000016569">
    <property type="component" value="Unassembled WGS sequence"/>
</dbReference>
<proteinExistence type="predicted"/>
<evidence type="ECO:0000313" key="1">
    <source>
        <dbReference type="EMBL" id="GAD58338.1"/>
    </source>
</evidence>
<dbReference type="InterPro" id="IPR029063">
    <property type="entry name" value="SAM-dependent_MTases_sf"/>
</dbReference>
<evidence type="ECO:0008006" key="3">
    <source>
        <dbReference type="Google" id="ProtNLM"/>
    </source>
</evidence>
<dbReference type="AlphaFoldDB" id="A0A8E0KHW8"/>
<accession>A0A8E0KHW8</accession>
<comment type="caution">
    <text evidence="1">The sequence shown here is derived from an EMBL/GenBank/DDBJ whole genome shotgun (WGS) entry which is preliminary data.</text>
</comment>
<dbReference type="SUPFAM" id="SSF53335">
    <property type="entry name" value="S-adenosyl-L-methionine-dependent methyltransferases"/>
    <property type="match status" value="1"/>
</dbReference>
<dbReference type="OrthoDB" id="7055571at2"/>
<sequence>MNDLFSDINENKADFDTIYIQPDPRQYFTVLGGLDYMIPDLAAPVMRQLMGARSALRGDNPTVLDVGCSYGVNAAVNRRPLSFGDLHRRYARREMMPLTPDQLRVLDRMFLAGWPEMDASRWLGLDISAPALDYAQAVGLIEQGIVADLETNALTDDQRAVVSQADMILSTGAVGYVTETTLGQIVDAAADRKPWVVSFVLRMFPYDRIAEAMAERGLVTEKLAGATFVQRRFRDTAEFQQTLAALTTMELDITGLEADGLLQAELYVSRPEADIRVAPLDEVVTVASGRGRGASPRYVLVETADGPQVGMER</sequence>
<dbReference type="RefSeq" id="WP_021696434.1">
    <property type="nucleotide sequence ID" value="NZ_BATC01000006.1"/>
</dbReference>
<name>A0A8E0KHW8_9CAUL</name>
<gene>
    <name evidence="1" type="ORF">MBEBAB_0588</name>
</gene>
<evidence type="ECO:0000313" key="2">
    <source>
        <dbReference type="Proteomes" id="UP000016569"/>
    </source>
</evidence>
<reference evidence="2" key="1">
    <citation type="journal article" date="2013" name="Genome Announc.">
        <title>Draft Genome Sequence of the Dimorphic Prosthecate Bacterium Brevundimonas abyssalis TAR-001T.</title>
        <authorList>
            <person name="Tsubouchi T."/>
            <person name="Nishi S."/>
            <person name="Usui K."/>
            <person name="Shimane Y."/>
            <person name="Takaki Y."/>
            <person name="Maruyama T."/>
            <person name="Hatada Y."/>
        </authorList>
    </citation>
    <scope>NUCLEOTIDE SEQUENCE [LARGE SCALE GENOMIC DNA]</scope>
    <source>
        <strain evidence="2">TAR-001</strain>
    </source>
</reference>